<evidence type="ECO:0000259" key="1">
    <source>
        <dbReference type="Pfam" id="PF01345"/>
    </source>
</evidence>
<dbReference type="RefSeq" id="WP_282908843.1">
    <property type="nucleotide sequence ID" value="NZ_JAGRPV010000001.1"/>
</dbReference>
<dbReference type="InterPro" id="IPR047589">
    <property type="entry name" value="DUF11_rpt"/>
</dbReference>
<dbReference type="InterPro" id="IPR051172">
    <property type="entry name" value="Chlamydia_OmcB"/>
</dbReference>
<dbReference type="PANTHER" id="PTHR34819:SF3">
    <property type="entry name" value="CELL SURFACE PROTEIN"/>
    <property type="match status" value="1"/>
</dbReference>
<dbReference type="Proteomes" id="UP001161691">
    <property type="component" value="Unassembled WGS sequence"/>
</dbReference>
<dbReference type="EMBL" id="JAGRPV010000001">
    <property type="protein sequence ID" value="MDI4645944.1"/>
    <property type="molecule type" value="Genomic_DNA"/>
</dbReference>
<name>A0ABT6TGR5_9BACL</name>
<feature type="domain" description="DUF11" evidence="1">
    <location>
        <begin position="181"/>
        <end position="291"/>
    </location>
</feature>
<feature type="domain" description="DUF11" evidence="1">
    <location>
        <begin position="41"/>
        <end position="140"/>
    </location>
</feature>
<keyword evidence="3" id="KW-1185">Reference proteome</keyword>
<dbReference type="InterPro" id="IPR013783">
    <property type="entry name" value="Ig-like_fold"/>
</dbReference>
<gene>
    <name evidence="2" type="ORF">KB449_13290</name>
</gene>
<accession>A0ABT6TGR5</accession>
<organism evidence="2 3">
    <name type="scientific">Cohnella hashimotonis</name>
    <dbReference type="NCBI Taxonomy" id="2826895"/>
    <lineage>
        <taxon>Bacteria</taxon>
        <taxon>Bacillati</taxon>
        <taxon>Bacillota</taxon>
        <taxon>Bacilli</taxon>
        <taxon>Bacillales</taxon>
        <taxon>Paenibacillaceae</taxon>
        <taxon>Cohnella</taxon>
    </lineage>
</organism>
<proteinExistence type="predicted"/>
<comment type="caution">
    <text evidence="2">The sequence shown here is derived from an EMBL/GenBank/DDBJ whole genome shotgun (WGS) entry which is preliminary data.</text>
</comment>
<dbReference type="PANTHER" id="PTHR34819">
    <property type="entry name" value="LARGE CYSTEINE-RICH PERIPLASMIC PROTEIN OMCB"/>
    <property type="match status" value="1"/>
</dbReference>
<sequence>MTPLLPDPYLRNQSHVRFTSGFHPSVTYSNVVSIPLYGPAISVSKSTDAAKAELGSTLVYRLLVANAGNASADVVLYDPLPAGTSFVSNSVLLDGMPLPGADPPAGIPLGSLAPGGQVAVSLQLIVTAIPESRAISNRARAEFAFATPEGRISRGKAESNEVTVPVIGVKVSAMIRTRWSQTFAGDVVYYDIVVVNEGSDPVTGVQVAATLPQGLTFLTGSVTVDDVRAPGASPLTDIAIGTIAAGGSAVVSFAGQVGDLPDGSVLQVNALVSYSASGQSYSTGTNTASVVVVKPEVALTLTASPGQAAPGDSITYTLVAYNASRIAIEATLQDLLPGGLTFIAGSVIVGGISAASASPASGIGLGTIGPGGSVTVTFQASLPQLANGADPLPSYTNQAQLIYAYRLNDGRAVRAVAASDTVVTTIVSPLIVIKVTADPAEVFPGDEIFFRAEVKNDGNAAASVVVEGLVPAGTRLAGYGIKVDGTPVAISLDGSAALGTLDPDQTKRIGYRVTVPENTILEIIEGFLTAKFTFALNGLAHAGASQSNEYRVQVEGSDE</sequence>
<dbReference type="Gene3D" id="2.60.40.10">
    <property type="entry name" value="Immunoglobulins"/>
    <property type="match status" value="1"/>
</dbReference>
<evidence type="ECO:0000313" key="3">
    <source>
        <dbReference type="Proteomes" id="UP001161691"/>
    </source>
</evidence>
<feature type="domain" description="DUF11" evidence="1">
    <location>
        <begin position="431"/>
        <end position="518"/>
    </location>
</feature>
<dbReference type="Pfam" id="PF01345">
    <property type="entry name" value="DUF11"/>
    <property type="match status" value="4"/>
</dbReference>
<reference evidence="2" key="1">
    <citation type="submission" date="2023-04" db="EMBL/GenBank/DDBJ databases">
        <title>Comparative genomic analysis of Cohnella hashimotonis sp. nov., isolated from the International Space Station.</title>
        <authorList>
            <person name="Venkateswaran K."/>
            <person name="Simpson A."/>
        </authorList>
    </citation>
    <scope>NUCLEOTIDE SEQUENCE</scope>
    <source>
        <strain evidence="2">F6_2S_P_1</strain>
    </source>
</reference>
<feature type="domain" description="DUF11" evidence="1">
    <location>
        <begin position="297"/>
        <end position="400"/>
    </location>
</feature>
<evidence type="ECO:0000313" key="2">
    <source>
        <dbReference type="EMBL" id="MDI4645944.1"/>
    </source>
</evidence>
<dbReference type="InterPro" id="IPR001434">
    <property type="entry name" value="OmcB-like_DUF11"/>
</dbReference>
<protein>
    <recommendedName>
        <fullName evidence="1">DUF11 domain-containing protein</fullName>
    </recommendedName>
</protein>
<dbReference type="NCBIfam" id="TIGR01451">
    <property type="entry name" value="B_ant_repeat"/>
    <property type="match status" value="4"/>
</dbReference>